<dbReference type="RefSeq" id="WP_249737663.1">
    <property type="nucleotide sequence ID" value="NZ_JAKNCJ010000004.1"/>
</dbReference>
<evidence type="ECO:0000256" key="1">
    <source>
        <dbReference type="ARBA" id="ARBA00023002"/>
    </source>
</evidence>
<evidence type="ECO:0000313" key="4">
    <source>
        <dbReference type="Proteomes" id="UP001203761"/>
    </source>
</evidence>
<evidence type="ECO:0000259" key="2">
    <source>
        <dbReference type="Pfam" id="PF07992"/>
    </source>
</evidence>
<dbReference type="PRINTS" id="PR00469">
    <property type="entry name" value="PNDRDTASEII"/>
</dbReference>
<organism evidence="3 4">
    <name type="scientific">Brachybacterium equifaecis</name>
    <dbReference type="NCBI Taxonomy" id="2910770"/>
    <lineage>
        <taxon>Bacteria</taxon>
        <taxon>Bacillati</taxon>
        <taxon>Actinomycetota</taxon>
        <taxon>Actinomycetes</taxon>
        <taxon>Micrococcales</taxon>
        <taxon>Dermabacteraceae</taxon>
        <taxon>Brachybacterium</taxon>
    </lineage>
</organism>
<dbReference type="Proteomes" id="UP001203761">
    <property type="component" value="Unassembled WGS sequence"/>
</dbReference>
<dbReference type="PANTHER" id="PTHR43539">
    <property type="entry name" value="FLAVIN-BINDING MONOOXYGENASE-LIKE PROTEIN (AFU_ORTHOLOGUE AFUA_4G09220)"/>
    <property type="match status" value="1"/>
</dbReference>
<proteinExistence type="predicted"/>
<dbReference type="InterPro" id="IPR036188">
    <property type="entry name" value="FAD/NAD-bd_sf"/>
</dbReference>
<dbReference type="Pfam" id="PF07992">
    <property type="entry name" value="Pyr_redox_2"/>
    <property type="match status" value="1"/>
</dbReference>
<keyword evidence="4" id="KW-1185">Reference proteome</keyword>
<protein>
    <submittedName>
        <fullName evidence="3">NAD(P)/FAD-dependent oxidoreductase</fullName>
    </submittedName>
</protein>
<dbReference type="PANTHER" id="PTHR43539:SF78">
    <property type="entry name" value="FLAVIN-CONTAINING MONOOXYGENASE"/>
    <property type="match status" value="1"/>
</dbReference>
<dbReference type="EMBL" id="JAKNCJ010000004">
    <property type="protein sequence ID" value="MCL6423582.1"/>
    <property type="molecule type" value="Genomic_DNA"/>
</dbReference>
<dbReference type="PRINTS" id="PR00368">
    <property type="entry name" value="FADPNR"/>
</dbReference>
<keyword evidence="1" id="KW-0560">Oxidoreductase</keyword>
<sequence>MGERRPMREADVVVIGGGQAGISAAHQLQRVPELRAILLDAAEGPGGAWRHRWDSLTMATVNRIADLPGMPLERIDPRTPSRTAVPDYFGRFEQSHGIAFERPVRVVRVRSEHPEAGTDSALLLDSVDPRDGAPLPAIRTRALINATGTWDRPFVPSVPGRESFTGRQLRTVDYTRAEDFAGARIAIVGGGISAAGFLAELSAVATTFWYTRREPVFREGGFGEVEGREAVAMVEERVAAGLAPLSVVSVTGLVWTPALRAAAERGVLERRPMFRRVTPEGVIEHDGTARRLDAILWATGFRASLGHLAPLHLRSAGGGIRMDGTKVAGDPRIHLIGYGPSSSTVGARQAGREAVRRLRRRQAMG</sequence>
<dbReference type="SUPFAM" id="SSF51905">
    <property type="entry name" value="FAD/NAD(P)-binding domain"/>
    <property type="match status" value="2"/>
</dbReference>
<dbReference type="InterPro" id="IPR050982">
    <property type="entry name" value="Auxin_biosynth/cation_transpt"/>
</dbReference>
<name>A0ABT0R100_9MICO</name>
<accession>A0ABT0R100</accession>
<feature type="domain" description="FAD/NAD(P)-binding" evidence="2">
    <location>
        <begin position="11"/>
        <end position="337"/>
    </location>
</feature>
<dbReference type="Gene3D" id="3.50.50.60">
    <property type="entry name" value="FAD/NAD(P)-binding domain"/>
    <property type="match status" value="1"/>
</dbReference>
<reference evidence="3" key="1">
    <citation type="submission" date="2022-02" db="EMBL/GenBank/DDBJ databases">
        <authorList>
            <person name="Lee M."/>
            <person name="Kim S.-J."/>
            <person name="Jung M.-Y."/>
        </authorList>
    </citation>
    <scope>NUCLEOTIDE SEQUENCE</scope>
    <source>
        <strain evidence="3">JHP9</strain>
    </source>
</reference>
<dbReference type="InterPro" id="IPR023753">
    <property type="entry name" value="FAD/NAD-binding_dom"/>
</dbReference>
<evidence type="ECO:0000313" key="3">
    <source>
        <dbReference type="EMBL" id="MCL6423582.1"/>
    </source>
</evidence>
<comment type="caution">
    <text evidence="3">The sequence shown here is derived from an EMBL/GenBank/DDBJ whole genome shotgun (WGS) entry which is preliminary data.</text>
</comment>
<gene>
    <name evidence="3" type="ORF">Bequi_09325</name>
</gene>